<dbReference type="PRINTS" id="PR00446">
    <property type="entry name" value="HYDRGNUPTAKE"/>
</dbReference>
<keyword evidence="2 5" id="KW-0645">Protease</keyword>
<dbReference type="GO" id="GO:0016485">
    <property type="term" value="P:protein processing"/>
    <property type="evidence" value="ECO:0007669"/>
    <property type="project" value="TreeGrafter"/>
</dbReference>
<keyword evidence="6" id="KW-1185">Reference proteome</keyword>
<dbReference type="GO" id="GO:0008047">
    <property type="term" value="F:enzyme activator activity"/>
    <property type="evidence" value="ECO:0007669"/>
    <property type="project" value="InterPro"/>
</dbReference>
<dbReference type="InterPro" id="IPR000671">
    <property type="entry name" value="Peptidase_A31"/>
</dbReference>
<dbReference type="EMBL" id="JACHID010000016">
    <property type="protein sequence ID" value="MBB5022757.1"/>
    <property type="molecule type" value="Genomic_DNA"/>
</dbReference>
<reference evidence="5 6" key="1">
    <citation type="submission" date="2020-08" db="EMBL/GenBank/DDBJ databases">
        <title>Genomic Encyclopedia of Type Strains, Phase IV (KMG-IV): sequencing the most valuable type-strain genomes for metagenomic binning, comparative biology and taxonomic classification.</title>
        <authorList>
            <person name="Goeker M."/>
        </authorList>
    </citation>
    <scope>NUCLEOTIDE SEQUENCE [LARGE SCALE GENOMIC DNA]</scope>
    <source>
        <strain evidence="5 6">DSM 22071</strain>
    </source>
</reference>
<keyword evidence="3" id="KW-0064">Aspartyl protease</keyword>
<evidence type="ECO:0000256" key="3">
    <source>
        <dbReference type="ARBA" id="ARBA00022750"/>
    </source>
</evidence>
<dbReference type="InterPro" id="IPR023430">
    <property type="entry name" value="Pept_HybD-like_dom_sf"/>
</dbReference>
<dbReference type="GO" id="GO:0004190">
    <property type="term" value="F:aspartic-type endopeptidase activity"/>
    <property type="evidence" value="ECO:0007669"/>
    <property type="project" value="UniProtKB-KW"/>
</dbReference>
<name>A0A7W8DHV6_9BACT</name>
<gene>
    <name evidence="5" type="ORF">HNR37_002101</name>
</gene>
<dbReference type="PANTHER" id="PTHR30302:SF1">
    <property type="entry name" value="HYDROGENASE 2 MATURATION PROTEASE"/>
    <property type="match status" value="1"/>
</dbReference>
<dbReference type="AlphaFoldDB" id="A0A7W8DHV6"/>
<dbReference type="NCBIfam" id="TIGR00072">
    <property type="entry name" value="hydrog_prot"/>
    <property type="match status" value="1"/>
</dbReference>
<comment type="caution">
    <text evidence="5">The sequence shown here is derived from an EMBL/GenBank/DDBJ whole genome shotgun (WGS) entry which is preliminary data.</text>
</comment>
<protein>
    <submittedName>
        <fullName evidence="5">Hydrogenase maturation protease</fullName>
        <ecNumber evidence="5">3.4.23.-</ecNumber>
    </submittedName>
</protein>
<organism evidence="5 6">
    <name type="scientific">Desulfurispira natronophila</name>
    <dbReference type="NCBI Taxonomy" id="682562"/>
    <lineage>
        <taxon>Bacteria</taxon>
        <taxon>Pseudomonadati</taxon>
        <taxon>Chrysiogenota</taxon>
        <taxon>Chrysiogenia</taxon>
        <taxon>Chrysiogenales</taxon>
        <taxon>Chrysiogenaceae</taxon>
        <taxon>Desulfurispira</taxon>
    </lineage>
</organism>
<evidence type="ECO:0000256" key="1">
    <source>
        <dbReference type="ARBA" id="ARBA00006814"/>
    </source>
</evidence>
<dbReference type="Proteomes" id="UP000528322">
    <property type="component" value="Unassembled WGS sequence"/>
</dbReference>
<sequence length="179" mass="19755">MQILILGIGNILLGDEGIGVQCALCLEKNLSFHGEHQVDIVDGGTLAHQLIPTMARYDQIIILDAIKAESGNPGEVYFFNLDQVPPQVRWKNTVHEVEMLQSLSMMELVGDRPTTWILGITPGEIEDLSLNLSPAVAATYVTVEKTIVKHLEGQGVVVKKVCQWALEDLQTLLAERWGK</sequence>
<dbReference type="CDD" id="cd06062">
    <property type="entry name" value="H2MP_MemB-H2up"/>
    <property type="match status" value="1"/>
</dbReference>
<dbReference type="Gene3D" id="3.40.50.1450">
    <property type="entry name" value="HybD-like"/>
    <property type="match status" value="1"/>
</dbReference>
<keyword evidence="4 5" id="KW-0378">Hydrolase</keyword>
<evidence type="ECO:0000313" key="6">
    <source>
        <dbReference type="Proteomes" id="UP000528322"/>
    </source>
</evidence>
<evidence type="ECO:0000313" key="5">
    <source>
        <dbReference type="EMBL" id="MBB5022757.1"/>
    </source>
</evidence>
<evidence type="ECO:0000256" key="2">
    <source>
        <dbReference type="ARBA" id="ARBA00022670"/>
    </source>
</evidence>
<dbReference type="Pfam" id="PF01750">
    <property type="entry name" value="HycI"/>
    <property type="match status" value="1"/>
</dbReference>
<dbReference type="PANTHER" id="PTHR30302">
    <property type="entry name" value="HYDROGENASE 1 MATURATION PROTEASE"/>
    <property type="match status" value="1"/>
</dbReference>
<proteinExistence type="inferred from homology"/>
<dbReference type="RefSeq" id="WP_183733864.1">
    <property type="nucleotide sequence ID" value="NZ_JACHID010000016.1"/>
</dbReference>
<evidence type="ECO:0000256" key="4">
    <source>
        <dbReference type="ARBA" id="ARBA00022801"/>
    </source>
</evidence>
<dbReference type="SUPFAM" id="SSF53163">
    <property type="entry name" value="HybD-like"/>
    <property type="match status" value="1"/>
</dbReference>
<accession>A0A7W8DHV6</accession>
<dbReference type="EC" id="3.4.23.-" evidence="5"/>
<comment type="similarity">
    <text evidence="1">Belongs to the peptidase A31 family.</text>
</comment>